<organism evidence="3 4">
    <name type="scientific">Odynerus spinipes</name>
    <dbReference type="NCBI Taxonomy" id="1348599"/>
    <lineage>
        <taxon>Eukaryota</taxon>
        <taxon>Metazoa</taxon>
        <taxon>Ecdysozoa</taxon>
        <taxon>Arthropoda</taxon>
        <taxon>Hexapoda</taxon>
        <taxon>Insecta</taxon>
        <taxon>Pterygota</taxon>
        <taxon>Neoptera</taxon>
        <taxon>Endopterygota</taxon>
        <taxon>Hymenoptera</taxon>
        <taxon>Apocrita</taxon>
        <taxon>Aculeata</taxon>
        <taxon>Vespoidea</taxon>
        <taxon>Vespidae</taxon>
        <taxon>Eumeninae</taxon>
        <taxon>Odynerus</taxon>
    </lineage>
</organism>
<evidence type="ECO:0000256" key="2">
    <source>
        <dbReference type="SAM" id="Phobius"/>
    </source>
</evidence>
<feature type="transmembrane region" description="Helical" evidence="2">
    <location>
        <begin position="80"/>
        <end position="97"/>
    </location>
</feature>
<proteinExistence type="predicted"/>
<reference evidence="3" key="1">
    <citation type="submission" date="2021-08" db="EMBL/GenBank/DDBJ databases">
        <authorList>
            <person name="Misof B."/>
            <person name="Oliver O."/>
            <person name="Podsiadlowski L."/>
            <person name="Donath A."/>
            <person name="Peters R."/>
            <person name="Mayer C."/>
            <person name="Rust J."/>
            <person name="Gunkel S."/>
            <person name="Lesny P."/>
            <person name="Martin S."/>
            <person name="Oeyen J.P."/>
            <person name="Petersen M."/>
            <person name="Panagiotis P."/>
            <person name="Wilbrandt J."/>
            <person name="Tanja T."/>
        </authorList>
    </citation>
    <scope>NUCLEOTIDE SEQUENCE</scope>
    <source>
        <strain evidence="3">GBR_01_08_01A</strain>
        <tissue evidence="3">Thorax + abdomen</tissue>
    </source>
</reference>
<accession>A0AAD9RQ15</accession>
<evidence type="ECO:0000313" key="4">
    <source>
        <dbReference type="Proteomes" id="UP001258017"/>
    </source>
</evidence>
<gene>
    <name evidence="3" type="ORF">KPH14_009640</name>
</gene>
<keyword evidence="4" id="KW-1185">Reference proteome</keyword>
<dbReference type="EMBL" id="JAIFRP010000030">
    <property type="protein sequence ID" value="KAK2583721.1"/>
    <property type="molecule type" value="Genomic_DNA"/>
</dbReference>
<feature type="region of interest" description="Disordered" evidence="1">
    <location>
        <begin position="1"/>
        <end position="40"/>
    </location>
</feature>
<keyword evidence="2" id="KW-1133">Transmembrane helix</keyword>
<keyword evidence="2" id="KW-0472">Membrane</keyword>
<evidence type="ECO:0000256" key="1">
    <source>
        <dbReference type="SAM" id="MobiDB-lite"/>
    </source>
</evidence>
<evidence type="ECO:0000313" key="3">
    <source>
        <dbReference type="EMBL" id="KAK2583721.1"/>
    </source>
</evidence>
<reference evidence="3" key="2">
    <citation type="journal article" date="2023" name="Commun. Biol.">
        <title>Intrasexual cuticular hydrocarbon dimorphism in a wasp sheds light on hydrocarbon biosynthesis genes in Hymenoptera.</title>
        <authorList>
            <person name="Moris V.C."/>
            <person name="Podsiadlowski L."/>
            <person name="Martin S."/>
            <person name="Oeyen J.P."/>
            <person name="Donath A."/>
            <person name="Petersen M."/>
            <person name="Wilbrandt J."/>
            <person name="Misof B."/>
            <person name="Liedtke D."/>
            <person name="Thamm M."/>
            <person name="Scheiner R."/>
            <person name="Schmitt T."/>
            <person name="Niehuis O."/>
        </authorList>
    </citation>
    <scope>NUCLEOTIDE SEQUENCE</scope>
    <source>
        <strain evidence="3">GBR_01_08_01A</strain>
    </source>
</reference>
<keyword evidence="2" id="KW-0812">Transmembrane</keyword>
<dbReference type="AlphaFoldDB" id="A0AAD9RQ15"/>
<protein>
    <submittedName>
        <fullName evidence="3">Uncharacterized protein</fullName>
    </submittedName>
</protein>
<dbReference type="Proteomes" id="UP001258017">
    <property type="component" value="Unassembled WGS sequence"/>
</dbReference>
<sequence>MKLIERRINKLSSRESQDSEASPGGSVEATSNSVDVKTRAVDSTRRRNLVAVDCKSIRRNHRVAFQTSNGIATRDRDPKICIYITATILSLLAFSRFCLDFDKLRDMTKHYPLT</sequence>
<feature type="compositionally biased region" description="Basic and acidic residues" evidence="1">
    <location>
        <begin position="1"/>
        <end position="17"/>
    </location>
</feature>
<comment type="caution">
    <text evidence="3">The sequence shown here is derived from an EMBL/GenBank/DDBJ whole genome shotgun (WGS) entry which is preliminary data.</text>
</comment>
<name>A0AAD9RQ15_9HYME</name>